<dbReference type="PROSITE" id="PS51484">
    <property type="entry name" value="G8"/>
    <property type="match status" value="1"/>
</dbReference>
<dbReference type="Pfam" id="PF15711">
    <property type="entry name" value="ILEI"/>
    <property type="match status" value="2"/>
</dbReference>
<keyword evidence="14" id="KW-1185">Reference proteome</keyword>
<evidence type="ECO:0000256" key="3">
    <source>
        <dbReference type="ARBA" id="ARBA00007586"/>
    </source>
</evidence>
<dbReference type="PROSITE" id="PS52031">
    <property type="entry name" value="GG_LECTIN"/>
    <property type="match status" value="2"/>
</dbReference>
<comment type="catalytic activity">
    <reaction evidence="1">
        <text>Random hydrolysis of (1-&gt;4)-linkages between N-acetyl-beta-D-glucosamine and D-glucuronate residues in hyaluronate.</text>
        <dbReference type="EC" id="3.2.1.35"/>
    </reaction>
</comment>
<dbReference type="RefSeq" id="XP_067171760.1">
    <property type="nucleotide sequence ID" value="XM_067315659.1"/>
</dbReference>
<dbReference type="PANTHER" id="PTHR15535">
    <property type="entry name" value="TRANSMEMBRANE PROTEIN 2-RELATED"/>
    <property type="match status" value="1"/>
</dbReference>
<keyword evidence="9" id="KW-0472">Membrane</keyword>
<keyword evidence="11" id="KW-0326">Glycosidase</keyword>
<dbReference type="EC" id="3.2.1.35" evidence="4"/>
<evidence type="ECO:0000256" key="9">
    <source>
        <dbReference type="ARBA" id="ARBA00023136"/>
    </source>
</evidence>
<feature type="domain" description="G8" evidence="13">
    <location>
        <begin position="1"/>
        <end position="60"/>
    </location>
</feature>
<name>A0ABM4G3J9_9AVES</name>
<evidence type="ECO:0000256" key="4">
    <source>
        <dbReference type="ARBA" id="ARBA00012774"/>
    </source>
</evidence>
<dbReference type="PANTHER" id="PTHR15535:SF26">
    <property type="entry name" value="CELL SURFACE HYALURONIDASE"/>
    <property type="match status" value="1"/>
</dbReference>
<dbReference type="GeneID" id="106495862"/>
<dbReference type="Pfam" id="PF24605">
    <property type="entry name" value="CEMIP_X"/>
    <property type="match status" value="2"/>
</dbReference>
<reference evidence="15" key="1">
    <citation type="submission" date="2025-08" db="UniProtKB">
        <authorList>
            <consortium name="RefSeq"/>
        </authorList>
    </citation>
    <scope>IDENTIFICATION</scope>
    <source>
        <tissue evidence="15">Blood</tissue>
    </source>
</reference>
<comment type="similarity">
    <text evidence="3">Belongs to the CEMIP family.</text>
</comment>
<evidence type="ECO:0000256" key="7">
    <source>
        <dbReference type="ARBA" id="ARBA00022737"/>
    </source>
</evidence>
<dbReference type="Proteomes" id="UP001652627">
    <property type="component" value="Chromosome Z"/>
</dbReference>
<dbReference type="CDD" id="cd13938">
    <property type="entry name" value="PANDER_like_TMEM2"/>
    <property type="match status" value="1"/>
</dbReference>
<dbReference type="InterPro" id="IPR055401">
    <property type="entry name" value="CEMIP_beta-hel_dom"/>
</dbReference>
<dbReference type="InterPro" id="IPR011050">
    <property type="entry name" value="Pectin_lyase_fold/virulence"/>
</dbReference>
<evidence type="ECO:0000256" key="2">
    <source>
        <dbReference type="ARBA" id="ARBA00004236"/>
    </source>
</evidence>
<dbReference type="Pfam" id="PF10162">
    <property type="entry name" value="G8"/>
    <property type="match status" value="1"/>
</dbReference>
<evidence type="ECO:0000256" key="5">
    <source>
        <dbReference type="ARBA" id="ARBA00022475"/>
    </source>
</evidence>
<keyword evidence="8" id="KW-0378">Hydrolase</keyword>
<comment type="subcellular location">
    <subcellularLocation>
        <location evidence="2">Cell membrane</location>
    </subcellularLocation>
</comment>
<evidence type="ECO:0000256" key="10">
    <source>
        <dbReference type="ARBA" id="ARBA00023180"/>
    </source>
</evidence>
<protein>
    <recommendedName>
        <fullName evidence="4">hyaluronoglucosaminidase</fullName>
        <ecNumber evidence="4">3.2.1.35</ecNumber>
    </recommendedName>
</protein>
<accession>A0ABM4G3J9</accession>
<dbReference type="SUPFAM" id="SSF51126">
    <property type="entry name" value="Pectin lyase-like"/>
    <property type="match status" value="1"/>
</dbReference>
<keyword evidence="6 12" id="KW-0430">Lectin</keyword>
<gene>
    <name evidence="15" type="primary">CEMIP2</name>
</gene>
<evidence type="ECO:0000256" key="1">
    <source>
        <dbReference type="ARBA" id="ARBA00000251"/>
    </source>
</evidence>
<evidence type="ECO:0000256" key="6">
    <source>
        <dbReference type="ARBA" id="ARBA00022734"/>
    </source>
</evidence>
<dbReference type="InterPro" id="IPR019316">
    <property type="entry name" value="G8_domain"/>
</dbReference>
<dbReference type="Pfam" id="PF24606">
    <property type="entry name" value="CEMIP_beta-hel"/>
    <property type="match status" value="1"/>
</dbReference>
<evidence type="ECO:0000256" key="11">
    <source>
        <dbReference type="ARBA" id="ARBA00023295"/>
    </source>
</evidence>
<keyword evidence="7" id="KW-0677">Repeat</keyword>
<keyword evidence="10" id="KW-0325">Glycoprotein</keyword>
<evidence type="ECO:0000256" key="8">
    <source>
        <dbReference type="ARBA" id="ARBA00022801"/>
    </source>
</evidence>
<sequence length="1135" mass="126184">MLHVGAEKCRYKSKATIVLYGKSNEDADVPEFGKKFIGVGPEGTLELHGHQKVSWTLLSKTIYFSGLAYGHHTFKKNFSRGLNVRVINQDTAEVLEILKFDTHQFSEESLKLQNLLKKESPGRIVAIAVGDSAAKNLLKETRLTIQNLLGSKFVAGLSYRQAWALVGVIGGGNSSCNESVRNYENHSTGGKALAQKEFFTVDGQKFVVRAYSEWNDGVPISGFQVEAVGGVILNLLDDVSSWEPGDRIVVASTDYSMYQTEEFTLLPCPECSKHQVKVKENPQFPHMGEVIDGVDMRAEVGVLTRNILIKGETENKCYHGKECQFFSYDTFGGHIKILKNFTSVHLSYVELKQMGQQQIGSYPVHFHLCGDVDEKGGYSFKTYVEGLSIHHCFSRCVTVHATNGLLIKDTIGYDTLGHCFFIEDGIEQRNTLFHNLGLVTKPGTLLPTDRNSSMCIGIRDKVYGSYVPVPATDCMAVSTFWIAHPNNHLINNAAAGSQDAGIWYLFHKFATGDSYGSAIETKSELTPLGIFYNNRVHSNFKAGLFIDKGVKTTNASVDDPREYLCLDNNARFRPHQDADPEKPRVAALIDRLISFKNNDHGAWIRGGDILIQNSGFADNGIGLTFASDGSFPNDEGASQEVSESLFVGESKNYGIPSGQNKYWGTGGIDNKTRTLPRNRTFPIRGFQIYDGPIHLTKCTFKNFVPTPDRFTSAVGFLMKNAWQMTPKNNISLVKFGSNVSLKVFFGKPGPWFEDGDLDGDKTSIFHDLDGSVTDYKDTYVGRMDNYLIQHPKCINNTEWNGVICSGTYAQVYVQTWNGQNLSMTIVRDEYPSNPMVLRGINQRAIFQQYQPVVMLQKGYTIHWNGKAPNVTYLYLINFNKLLFLFLQAKYNRDGHSYCSSQGCERIKIVTKDSAKGISNCMAKAYPKYYQGPTVIKQMPVKTTVLCKKCGATQMVFTSDPHKNYLLVQINSPGKKELSGGQQAFISVNDTIFSLKDNGILIVVVDACIGTVSGNKLFSEVDIKRVDGYLKSGIPQRSIVLLSTRGDIDSPNISEALMSLGTAKPPYLQSNGSMAFLGFKGNFKPSWIKLFTSPAGQGLVQIEKYIPLQLEEYGCARAIKSRRKDLELLKKATRSH</sequence>
<dbReference type="InterPro" id="IPR055400">
    <property type="entry name" value="CEMIP_X"/>
</dbReference>
<evidence type="ECO:0000259" key="13">
    <source>
        <dbReference type="PROSITE" id="PS51484"/>
    </source>
</evidence>
<evidence type="ECO:0000256" key="12">
    <source>
        <dbReference type="PROSITE-ProRule" id="PRU01375"/>
    </source>
</evidence>
<dbReference type="InterPro" id="IPR052252">
    <property type="entry name" value="CEMIP/CEMIP2"/>
</dbReference>
<keyword evidence="5" id="KW-1003">Cell membrane</keyword>
<dbReference type="InterPro" id="IPR039473">
    <property type="entry name" value="TMEM2_PANDER-like"/>
</dbReference>
<evidence type="ECO:0000313" key="15">
    <source>
        <dbReference type="RefSeq" id="XP_067171760.1"/>
    </source>
</evidence>
<organism evidence="14 15">
    <name type="scientific">Apteryx mantelli</name>
    <name type="common">North Island brown kiwi</name>
    <dbReference type="NCBI Taxonomy" id="2696672"/>
    <lineage>
        <taxon>Eukaryota</taxon>
        <taxon>Metazoa</taxon>
        <taxon>Chordata</taxon>
        <taxon>Craniata</taxon>
        <taxon>Vertebrata</taxon>
        <taxon>Euteleostomi</taxon>
        <taxon>Archelosauria</taxon>
        <taxon>Archosauria</taxon>
        <taxon>Dinosauria</taxon>
        <taxon>Saurischia</taxon>
        <taxon>Theropoda</taxon>
        <taxon>Coelurosauria</taxon>
        <taxon>Aves</taxon>
        <taxon>Palaeognathae</taxon>
        <taxon>Apterygiformes</taxon>
        <taxon>Apterygidae</taxon>
        <taxon>Apteryx</taxon>
    </lineage>
</organism>
<evidence type="ECO:0000313" key="14">
    <source>
        <dbReference type="Proteomes" id="UP001652627"/>
    </source>
</evidence>
<dbReference type="InterPro" id="IPR039477">
    <property type="entry name" value="ILEI/PANDER_dom"/>
</dbReference>
<proteinExistence type="inferred from homology"/>